<dbReference type="PANTHER" id="PTHR10552">
    <property type="entry name" value="U2 SMALL NUCLEAR RIBONUCLEOPROTEIN A"/>
    <property type="match status" value="1"/>
</dbReference>
<proteinExistence type="inferred from homology"/>
<evidence type="ECO:0000256" key="8">
    <source>
        <dbReference type="ARBA" id="ARBA00024238"/>
    </source>
</evidence>
<dbReference type="RefSeq" id="XP_018734945.1">
    <property type="nucleotide sequence ID" value="XM_018882681.1"/>
</dbReference>
<keyword evidence="3" id="KW-0747">Spliceosome</keyword>
<dbReference type="AlphaFoldDB" id="A0A161HKT8"/>
<evidence type="ECO:0000313" key="11">
    <source>
        <dbReference type="Proteomes" id="UP000189580"/>
    </source>
</evidence>
<dbReference type="SUPFAM" id="SSF52058">
    <property type="entry name" value="L domain-like"/>
    <property type="match status" value="1"/>
</dbReference>
<dbReference type="GeneID" id="30037787"/>
<dbReference type="PANTHER" id="PTHR10552:SF6">
    <property type="entry name" value="U2 SMALL NUCLEAR RIBONUCLEOPROTEIN A"/>
    <property type="match status" value="1"/>
</dbReference>
<feature type="domain" description="U2A'/phosphoprotein 32 family A C-terminal" evidence="9">
    <location>
        <begin position="127"/>
        <end position="145"/>
    </location>
</feature>
<evidence type="ECO:0000256" key="6">
    <source>
        <dbReference type="ARBA" id="ARBA00023242"/>
    </source>
</evidence>
<organism evidence="10 11">
    <name type="scientific">Sugiyamaella lignohabitans</name>
    <dbReference type="NCBI Taxonomy" id="796027"/>
    <lineage>
        <taxon>Eukaryota</taxon>
        <taxon>Fungi</taxon>
        <taxon>Dikarya</taxon>
        <taxon>Ascomycota</taxon>
        <taxon>Saccharomycotina</taxon>
        <taxon>Dipodascomycetes</taxon>
        <taxon>Dipodascales</taxon>
        <taxon>Trichomonascaceae</taxon>
        <taxon>Sugiyamaella</taxon>
    </lineage>
</organism>
<gene>
    <name evidence="10" type="primary">LEA1</name>
    <name evidence="10" type="ORF">AWJ20_723</name>
</gene>
<evidence type="ECO:0000256" key="4">
    <source>
        <dbReference type="ARBA" id="ARBA00022737"/>
    </source>
</evidence>
<keyword evidence="2" id="KW-0433">Leucine-rich repeat</keyword>
<evidence type="ECO:0000256" key="1">
    <source>
        <dbReference type="ARBA" id="ARBA00004123"/>
    </source>
</evidence>
<accession>A0A161HKT8</accession>
<dbReference type="Gene3D" id="3.80.10.10">
    <property type="entry name" value="Ribonuclease Inhibitor"/>
    <property type="match status" value="1"/>
</dbReference>
<dbReference type="GO" id="GO:0071014">
    <property type="term" value="C:post-mRNA release spliceosomal complex"/>
    <property type="evidence" value="ECO:0007669"/>
    <property type="project" value="EnsemblFungi"/>
</dbReference>
<sequence>MRLTADLLFQAPTYVNAIKDRELLLRSHRIPLIENLGITKDLNDVIDLSDNDIRIIGNFPKMTRLKGLLLSQNRISNIQANISELLPNLESLILTANSLSQLADLDPLAGFSKLEHLSLVDNPVTARDHYRSYIIWRIPSLRVLDFEKIKDSERKFAAQLFGTVSAPTELASQIMKTKTATSKVDLGRGASASIVKLTDEDKAKLRESLKNATSLAEIDRIEKALRTGVL</sequence>
<dbReference type="InterPro" id="IPR003603">
    <property type="entry name" value="U2A'_phosphoprotein32A_C"/>
</dbReference>
<keyword evidence="6" id="KW-0539">Nucleus</keyword>
<dbReference type="GO" id="GO:0005686">
    <property type="term" value="C:U2 snRNP"/>
    <property type="evidence" value="ECO:0007669"/>
    <property type="project" value="EnsemblFungi"/>
</dbReference>
<dbReference type="Proteomes" id="UP000189580">
    <property type="component" value="Chromosome a"/>
</dbReference>
<reference evidence="10 11" key="1">
    <citation type="submission" date="2016-02" db="EMBL/GenBank/DDBJ databases">
        <title>Complete genome sequence and transcriptome regulation of the pentose utilising yeast Sugiyamaella lignohabitans.</title>
        <authorList>
            <person name="Bellasio M."/>
            <person name="Peymann A."/>
            <person name="Valli M."/>
            <person name="Sipitzky M."/>
            <person name="Graf A."/>
            <person name="Sauer M."/>
            <person name="Marx H."/>
            <person name="Mattanovich D."/>
        </authorList>
    </citation>
    <scope>NUCLEOTIDE SEQUENCE [LARGE SCALE GENOMIC DNA]</scope>
    <source>
        <strain evidence="10 11">CBS 10342</strain>
    </source>
</reference>
<evidence type="ECO:0000256" key="7">
    <source>
        <dbReference type="ARBA" id="ARBA00024196"/>
    </source>
</evidence>
<comment type="subcellular location">
    <subcellularLocation>
        <location evidence="1">Nucleus</location>
    </subcellularLocation>
</comment>
<dbReference type="OrthoDB" id="433501at2759"/>
<evidence type="ECO:0000256" key="3">
    <source>
        <dbReference type="ARBA" id="ARBA00022728"/>
    </source>
</evidence>
<keyword evidence="4" id="KW-0677">Repeat</keyword>
<dbReference type="PROSITE" id="PS51450">
    <property type="entry name" value="LRR"/>
    <property type="match status" value="2"/>
</dbReference>
<evidence type="ECO:0000259" key="9">
    <source>
        <dbReference type="SMART" id="SM00446"/>
    </source>
</evidence>
<keyword evidence="3" id="KW-0507">mRNA processing</keyword>
<keyword evidence="5" id="KW-0508">mRNA splicing</keyword>
<dbReference type="GO" id="GO:0000398">
    <property type="term" value="P:mRNA splicing, via spliceosome"/>
    <property type="evidence" value="ECO:0007669"/>
    <property type="project" value="InterPro"/>
</dbReference>
<evidence type="ECO:0000256" key="2">
    <source>
        <dbReference type="ARBA" id="ARBA00022614"/>
    </source>
</evidence>
<dbReference type="FunFam" id="3.80.10.10:FF:000026">
    <property type="entry name" value="U2 small nuclear ribonucleoprotein A"/>
    <property type="match status" value="1"/>
</dbReference>
<dbReference type="EMBL" id="CP014501">
    <property type="protein sequence ID" value="ANB12468.1"/>
    <property type="molecule type" value="Genomic_DNA"/>
</dbReference>
<keyword evidence="11" id="KW-1185">Reference proteome</keyword>
<comment type="similarity">
    <text evidence="7">Belongs to the U2 small nuclear ribonucleoprotein A family.</text>
</comment>
<dbReference type="KEGG" id="slb:AWJ20_723"/>
<dbReference type="InterPro" id="IPR001611">
    <property type="entry name" value="Leu-rich_rpt"/>
</dbReference>
<dbReference type="Pfam" id="PF14580">
    <property type="entry name" value="LRR_9"/>
    <property type="match status" value="1"/>
</dbReference>
<dbReference type="GO" id="GO:0030620">
    <property type="term" value="F:U2 snRNA binding"/>
    <property type="evidence" value="ECO:0007669"/>
    <property type="project" value="InterPro"/>
</dbReference>
<name>A0A161HKT8_9ASCO</name>
<evidence type="ECO:0000256" key="5">
    <source>
        <dbReference type="ARBA" id="ARBA00023187"/>
    </source>
</evidence>
<evidence type="ECO:0000313" key="10">
    <source>
        <dbReference type="EMBL" id="ANB12468.1"/>
    </source>
</evidence>
<dbReference type="InterPro" id="IPR032675">
    <property type="entry name" value="LRR_dom_sf"/>
</dbReference>
<dbReference type="SMART" id="SM00446">
    <property type="entry name" value="LRRcap"/>
    <property type="match status" value="1"/>
</dbReference>
<protein>
    <recommendedName>
        <fullName evidence="8">U2 small nuclear ribonucleoprotein A'</fullName>
    </recommendedName>
</protein>
<dbReference type="InterPro" id="IPR044640">
    <property type="entry name" value="RU2A"/>
</dbReference>